<comment type="caution">
    <text evidence="3">The sequence shown here is derived from an EMBL/GenBank/DDBJ whole genome shotgun (WGS) entry which is preliminary data.</text>
</comment>
<organism evidence="3 4">
    <name type="scientific">Stylophora pistillata</name>
    <name type="common">Smooth cauliflower coral</name>
    <dbReference type="NCBI Taxonomy" id="50429"/>
    <lineage>
        <taxon>Eukaryota</taxon>
        <taxon>Metazoa</taxon>
        <taxon>Cnidaria</taxon>
        <taxon>Anthozoa</taxon>
        <taxon>Hexacorallia</taxon>
        <taxon>Scleractinia</taxon>
        <taxon>Astrocoeniina</taxon>
        <taxon>Pocilloporidae</taxon>
        <taxon>Stylophora</taxon>
    </lineage>
</organism>
<dbReference type="PANTHER" id="PTHR15175:SF0">
    <property type="entry name" value="SH3 DOMAIN-CONTAINING PROTEIN C23A1.17"/>
    <property type="match status" value="1"/>
</dbReference>
<name>A0A2B4RQ95_STYPI</name>
<protein>
    <submittedName>
        <fullName evidence="3">Neutrophil cytosol factor 2</fullName>
    </submittedName>
</protein>
<dbReference type="PANTHER" id="PTHR15175">
    <property type="entry name" value="NEUTROPHIL CYTOSOLIC FACTOR 2, NEUTROPHIL NADPH OXIDASE FACTOR 2"/>
    <property type="match status" value="1"/>
</dbReference>
<dbReference type="EMBL" id="LSMT01000413">
    <property type="protein sequence ID" value="PFX18402.1"/>
    <property type="molecule type" value="Genomic_DNA"/>
</dbReference>
<dbReference type="Pfam" id="PF13181">
    <property type="entry name" value="TPR_8"/>
    <property type="match status" value="1"/>
</dbReference>
<evidence type="ECO:0000313" key="3">
    <source>
        <dbReference type="EMBL" id="PFX18402.1"/>
    </source>
</evidence>
<dbReference type="InterPro" id="IPR011990">
    <property type="entry name" value="TPR-like_helical_dom_sf"/>
</dbReference>
<dbReference type="GO" id="GO:0016176">
    <property type="term" value="F:superoxide-generating NADPH oxidase activator activity"/>
    <property type="evidence" value="ECO:0007669"/>
    <property type="project" value="TreeGrafter"/>
</dbReference>
<feature type="compositionally biased region" description="Basic and acidic residues" evidence="2">
    <location>
        <begin position="271"/>
        <end position="280"/>
    </location>
</feature>
<evidence type="ECO:0000256" key="2">
    <source>
        <dbReference type="SAM" id="MobiDB-lite"/>
    </source>
</evidence>
<keyword evidence="4" id="KW-1185">Reference proteome</keyword>
<evidence type="ECO:0000313" key="4">
    <source>
        <dbReference type="Proteomes" id="UP000225706"/>
    </source>
</evidence>
<dbReference type="Gene3D" id="1.25.40.10">
    <property type="entry name" value="Tetratricopeptide repeat domain"/>
    <property type="match status" value="1"/>
</dbReference>
<dbReference type="GO" id="GO:0042554">
    <property type="term" value="P:superoxide anion generation"/>
    <property type="evidence" value="ECO:0007669"/>
    <property type="project" value="TreeGrafter"/>
</dbReference>
<dbReference type="Proteomes" id="UP000225706">
    <property type="component" value="Unassembled WGS sequence"/>
</dbReference>
<proteinExistence type="predicted"/>
<dbReference type="SMART" id="SM00028">
    <property type="entry name" value="TPR"/>
    <property type="match status" value="3"/>
</dbReference>
<feature type="region of interest" description="Disordered" evidence="2">
    <location>
        <begin position="223"/>
        <end position="377"/>
    </location>
</feature>
<evidence type="ECO:0000256" key="1">
    <source>
        <dbReference type="PROSITE-ProRule" id="PRU00339"/>
    </source>
</evidence>
<gene>
    <name evidence="3" type="primary">NCF2</name>
    <name evidence="3" type="ORF">AWC38_SpisGene17238</name>
</gene>
<dbReference type="PROSITE" id="PS50005">
    <property type="entry name" value="TPR"/>
    <property type="match status" value="1"/>
</dbReference>
<feature type="repeat" description="TPR" evidence="1">
    <location>
        <begin position="49"/>
        <end position="82"/>
    </location>
</feature>
<keyword evidence="1" id="KW-0802">TPR repeat</keyword>
<dbReference type="InterPro" id="IPR051864">
    <property type="entry name" value="NCF2_NOXA1"/>
</dbReference>
<dbReference type="STRING" id="50429.A0A2B4RQ95"/>
<accession>A0A2B4RQ95</accession>
<feature type="compositionally biased region" description="Basic and acidic residues" evidence="2">
    <location>
        <begin position="247"/>
        <end position="256"/>
    </location>
</feature>
<sequence length="456" mass="50845">MGDMSMVKTLQIWKDGVNFMEKGNYEEALTNFMALEGRTDSSQQLITSGRNLFNIGQMYRGLDRMEMAAKSFEESIEKDKMSAVTHFLLGNTNLALNRNDEALKNFNDAHSFLRGNKLITYYPLGLKAKLYLCEILVNRAIAKSRLADTQEAKSDFLKALQAKVEPRHRAIDDFLDSWESGKEVEPYDLPSRVVYQPQKRQIDAISMKQNIVGHSKVVVEREMTRFPDSRLESKKTSPRSPTNPSKDLGDEQRLEQHQPAAKQAVSKGHALSKEIQEKESNGVLKEVSTEAKAEKNLSPGHLQNPVSPGQSQASPGDSSTGGGRIGNRSPFTQRKKMVGSLPKTPSWSSNEVDAPPTKPLPPAPKSRNSDLTQQSSSKTRDITLVLTRTVKVDQSASTQDLLIAAANTFQLSKDSFALWCMKNTKLSVLQDQDLEEILQSPLESAPKVYCYLNKPK</sequence>
<dbReference type="InterPro" id="IPR019734">
    <property type="entry name" value="TPR_rpt"/>
</dbReference>
<feature type="compositionally biased region" description="Polar residues" evidence="2">
    <location>
        <begin position="304"/>
        <end position="318"/>
    </location>
</feature>
<feature type="compositionally biased region" description="Basic and acidic residues" evidence="2">
    <location>
        <begin position="223"/>
        <end position="235"/>
    </location>
</feature>
<dbReference type="OrthoDB" id="5983286at2759"/>
<dbReference type="SUPFAM" id="SSF48452">
    <property type="entry name" value="TPR-like"/>
    <property type="match status" value="1"/>
</dbReference>
<reference evidence="4" key="1">
    <citation type="journal article" date="2017" name="bioRxiv">
        <title>Comparative analysis of the genomes of Stylophora pistillata and Acropora digitifera provides evidence for extensive differences between species of corals.</title>
        <authorList>
            <person name="Voolstra C.R."/>
            <person name="Li Y."/>
            <person name="Liew Y.J."/>
            <person name="Baumgarten S."/>
            <person name="Zoccola D."/>
            <person name="Flot J.-F."/>
            <person name="Tambutte S."/>
            <person name="Allemand D."/>
            <person name="Aranda M."/>
        </authorList>
    </citation>
    <scope>NUCLEOTIDE SEQUENCE [LARGE SCALE GENOMIC DNA]</scope>
</reference>
<dbReference type="AlphaFoldDB" id="A0A2B4RQ95"/>